<proteinExistence type="inferred from homology"/>
<evidence type="ECO:0000256" key="1">
    <source>
        <dbReference type="ARBA" id="ARBA00004888"/>
    </source>
</evidence>
<dbReference type="AlphaFoldDB" id="A0A915MTW2"/>
<comment type="catalytic activity">
    <reaction evidence="4">
        <text>a D-hexose + ATP = a D-hexose 6-phosphate + ADP + H(+)</text>
        <dbReference type="Rhea" id="RHEA:22740"/>
        <dbReference type="ChEBI" id="CHEBI:4194"/>
        <dbReference type="ChEBI" id="CHEBI:15378"/>
        <dbReference type="ChEBI" id="CHEBI:30616"/>
        <dbReference type="ChEBI" id="CHEBI:229467"/>
        <dbReference type="ChEBI" id="CHEBI:456216"/>
        <dbReference type="EC" id="2.7.1.1"/>
    </reaction>
    <physiologicalReaction direction="left-to-right" evidence="4">
        <dbReference type="Rhea" id="RHEA:22741"/>
    </physiologicalReaction>
</comment>
<dbReference type="Gene3D" id="3.30.420.40">
    <property type="match status" value="1"/>
</dbReference>
<dbReference type="Proteomes" id="UP000887561">
    <property type="component" value="Unplaced"/>
</dbReference>
<evidence type="ECO:0000313" key="10">
    <source>
        <dbReference type="WBParaSite" id="scaffold497_cov219.g1187"/>
    </source>
</evidence>
<evidence type="ECO:0000313" key="9">
    <source>
        <dbReference type="Proteomes" id="UP000887561"/>
    </source>
</evidence>
<dbReference type="PANTHER" id="PTHR19443">
    <property type="entry name" value="HEXOKINASE"/>
    <property type="match status" value="1"/>
</dbReference>
<dbReference type="PROSITE" id="PS00378">
    <property type="entry name" value="HEXOKINASE_1"/>
    <property type="match status" value="1"/>
</dbReference>
<dbReference type="GO" id="GO:0005524">
    <property type="term" value="F:ATP binding"/>
    <property type="evidence" value="ECO:0007669"/>
    <property type="project" value="UniProtKB-UniRule"/>
</dbReference>
<evidence type="ECO:0000256" key="3">
    <source>
        <dbReference type="ARBA" id="ARBA00023152"/>
    </source>
</evidence>
<comment type="pathway">
    <text evidence="1">Carbohydrate degradation; glycolysis; D-glyceraldehyde 3-phosphate and glycerone phosphate from D-glucose: step 1/4.</text>
</comment>
<dbReference type="InterPro" id="IPR019807">
    <property type="entry name" value="Hexokinase_BS"/>
</dbReference>
<dbReference type="PRINTS" id="PR00475">
    <property type="entry name" value="HEXOKINASE"/>
</dbReference>
<dbReference type="GO" id="GO:0008865">
    <property type="term" value="F:fructokinase activity"/>
    <property type="evidence" value="ECO:0007669"/>
    <property type="project" value="TreeGrafter"/>
</dbReference>
<name>A0A915MTW2_MELJA</name>
<dbReference type="Pfam" id="PF00349">
    <property type="entry name" value="Hexokinase_1"/>
    <property type="match status" value="1"/>
</dbReference>
<comment type="pathway">
    <text evidence="2">Carbohydrate metabolism; hexose metabolism.</text>
</comment>
<dbReference type="GO" id="GO:0004340">
    <property type="term" value="F:glucokinase activity"/>
    <property type="evidence" value="ECO:0007669"/>
    <property type="project" value="TreeGrafter"/>
</dbReference>
<dbReference type="GO" id="GO:0005829">
    <property type="term" value="C:cytosol"/>
    <property type="evidence" value="ECO:0007669"/>
    <property type="project" value="TreeGrafter"/>
</dbReference>
<dbReference type="GO" id="GO:0005536">
    <property type="term" value="F:D-glucose binding"/>
    <property type="evidence" value="ECO:0007669"/>
    <property type="project" value="InterPro"/>
</dbReference>
<comment type="catalytic activity">
    <reaction evidence="5">
        <text>D-fructose + ATP = D-fructose 6-phosphate + ADP + H(+)</text>
        <dbReference type="Rhea" id="RHEA:16125"/>
        <dbReference type="ChEBI" id="CHEBI:15378"/>
        <dbReference type="ChEBI" id="CHEBI:30616"/>
        <dbReference type="ChEBI" id="CHEBI:37721"/>
        <dbReference type="ChEBI" id="CHEBI:61527"/>
        <dbReference type="ChEBI" id="CHEBI:456216"/>
        <dbReference type="EC" id="2.7.1.1"/>
    </reaction>
    <physiologicalReaction direction="left-to-right" evidence="5">
        <dbReference type="Rhea" id="RHEA:16126"/>
    </physiologicalReaction>
</comment>
<comment type="catalytic activity">
    <reaction evidence="6">
        <text>D-glucose + ATP = D-glucose 6-phosphate + ADP + H(+)</text>
        <dbReference type="Rhea" id="RHEA:17825"/>
        <dbReference type="ChEBI" id="CHEBI:4167"/>
        <dbReference type="ChEBI" id="CHEBI:15378"/>
        <dbReference type="ChEBI" id="CHEBI:30616"/>
        <dbReference type="ChEBI" id="CHEBI:61548"/>
        <dbReference type="ChEBI" id="CHEBI:456216"/>
        <dbReference type="EC" id="2.7.1.1"/>
    </reaction>
    <physiologicalReaction direction="left-to-right" evidence="6">
        <dbReference type="Rhea" id="RHEA:17826"/>
    </physiologicalReaction>
</comment>
<keyword evidence="7" id="KW-0808">Transferase</keyword>
<dbReference type="GO" id="GO:0006006">
    <property type="term" value="P:glucose metabolic process"/>
    <property type="evidence" value="ECO:0007669"/>
    <property type="project" value="TreeGrafter"/>
</dbReference>
<keyword evidence="7" id="KW-0547">Nucleotide-binding</keyword>
<evidence type="ECO:0000256" key="2">
    <source>
        <dbReference type="ARBA" id="ARBA00005028"/>
    </source>
</evidence>
<dbReference type="GO" id="GO:0006096">
    <property type="term" value="P:glycolytic process"/>
    <property type="evidence" value="ECO:0007669"/>
    <property type="project" value="UniProtKB-KW"/>
</dbReference>
<dbReference type="GO" id="GO:0001678">
    <property type="term" value="P:intracellular glucose homeostasis"/>
    <property type="evidence" value="ECO:0007669"/>
    <property type="project" value="InterPro"/>
</dbReference>
<evidence type="ECO:0000256" key="4">
    <source>
        <dbReference type="ARBA" id="ARBA00044613"/>
    </source>
</evidence>
<dbReference type="SUPFAM" id="SSF53067">
    <property type="entry name" value="Actin-like ATPase domain"/>
    <property type="match status" value="1"/>
</dbReference>
<organism evidence="9 10">
    <name type="scientific">Meloidogyne javanica</name>
    <name type="common">Root-knot nematode worm</name>
    <dbReference type="NCBI Taxonomy" id="6303"/>
    <lineage>
        <taxon>Eukaryota</taxon>
        <taxon>Metazoa</taxon>
        <taxon>Ecdysozoa</taxon>
        <taxon>Nematoda</taxon>
        <taxon>Chromadorea</taxon>
        <taxon>Rhabditida</taxon>
        <taxon>Tylenchina</taxon>
        <taxon>Tylenchomorpha</taxon>
        <taxon>Tylenchoidea</taxon>
        <taxon>Meloidogynidae</taxon>
        <taxon>Meloidogyninae</taxon>
        <taxon>Meloidogyne</taxon>
        <taxon>Meloidogyne incognita group</taxon>
    </lineage>
</organism>
<evidence type="ECO:0000256" key="5">
    <source>
        <dbReference type="ARBA" id="ARBA00047905"/>
    </source>
</evidence>
<dbReference type="InterPro" id="IPR001312">
    <property type="entry name" value="Hexokinase"/>
</dbReference>
<evidence type="ECO:0000256" key="6">
    <source>
        <dbReference type="ARBA" id="ARBA00048160"/>
    </source>
</evidence>
<keyword evidence="7" id="KW-0067">ATP-binding</keyword>
<reference evidence="10" key="1">
    <citation type="submission" date="2022-11" db="UniProtKB">
        <authorList>
            <consortium name="WormBaseParasite"/>
        </authorList>
    </citation>
    <scope>IDENTIFICATION</scope>
</reference>
<keyword evidence="3 7" id="KW-0324">Glycolysis</keyword>
<protein>
    <recommendedName>
        <fullName evidence="7">Phosphotransferase</fullName>
        <ecNumber evidence="7">2.7.1.-</ecNumber>
    </recommendedName>
</protein>
<sequence length="191" mass="21452">MFSTATALVESDEDLLEKFDTEHLDLVKNRLNALELNSEQLGQLMKLLQFDLTEGLKSEQGVVRMLPTFVSSNKTIMKSQSITLDLGGTGFRVYLIDSTGKIIHDTLEKIPENVKRGTENLMSFIASSIKKFFMKYKLPLNSKMPLGFTFSYPCVHNGLTSASLIRWTKGFCVSSLFNNVIKSHSLLGGWF</sequence>
<keyword evidence="9" id="KW-1185">Reference proteome</keyword>
<dbReference type="InterPro" id="IPR022672">
    <property type="entry name" value="Hexokinase_N"/>
</dbReference>
<keyword evidence="7" id="KW-0418">Kinase</keyword>
<comment type="similarity">
    <text evidence="7">Belongs to the hexokinase family.</text>
</comment>
<dbReference type="PROSITE" id="PS51748">
    <property type="entry name" value="HEXOKINASE_2"/>
    <property type="match status" value="1"/>
</dbReference>
<dbReference type="EC" id="2.7.1.-" evidence="7"/>
<evidence type="ECO:0000256" key="7">
    <source>
        <dbReference type="RuleBase" id="RU362007"/>
    </source>
</evidence>
<dbReference type="PANTHER" id="PTHR19443:SF16">
    <property type="entry name" value="HEXOKINASE TYPE 1-RELATED"/>
    <property type="match status" value="1"/>
</dbReference>
<dbReference type="GO" id="GO:0005739">
    <property type="term" value="C:mitochondrion"/>
    <property type="evidence" value="ECO:0007669"/>
    <property type="project" value="TreeGrafter"/>
</dbReference>
<evidence type="ECO:0000259" key="8">
    <source>
        <dbReference type="Pfam" id="PF00349"/>
    </source>
</evidence>
<dbReference type="InterPro" id="IPR043129">
    <property type="entry name" value="ATPase_NBD"/>
</dbReference>
<accession>A0A915MTW2</accession>
<feature type="domain" description="Hexokinase N-terminal" evidence="8">
    <location>
        <begin position="28"/>
        <end position="176"/>
    </location>
</feature>
<dbReference type="WBParaSite" id="scaffold497_cov219.g1187">
    <property type="protein sequence ID" value="scaffold497_cov219.g1187"/>
    <property type="gene ID" value="scaffold497_cov219.g1187"/>
</dbReference>